<feature type="compositionally biased region" description="Basic and acidic residues" evidence="3">
    <location>
        <begin position="284"/>
        <end position="293"/>
    </location>
</feature>
<feature type="region of interest" description="Disordered" evidence="3">
    <location>
        <begin position="258"/>
        <end position="293"/>
    </location>
</feature>
<dbReference type="GO" id="GO:0061928">
    <property type="term" value="F:glutathione specific gamma-glutamylcyclotransferase activity"/>
    <property type="evidence" value="ECO:0007669"/>
    <property type="project" value="UniProtKB-EC"/>
</dbReference>
<keyword evidence="5" id="KW-1185">Reference proteome</keyword>
<dbReference type="PANTHER" id="PTHR12192">
    <property type="entry name" value="CATION TRANSPORT PROTEIN CHAC-RELATED"/>
    <property type="match status" value="1"/>
</dbReference>
<sequence length="293" mass="32652">MTTPEKTQSPPAGRTWRNYFPDGDLWVFGYGSLIWKPPPHYDQRIPGYIDGYVRRFWQVCTHSQNSAIAKISLINLSTDHRGTPEAPGRVVTVIERGFWETLDDPHAHLESSAARVWGAAYHIPASHAEEVHDYLDDREIDGYTVHYTPFHPISAVSASTVSKVPETEAAPQTQSPSQAHAAPITCMVYIGQPTNPQFLRDPARREPQDVAEVISRGRGQSGKNTEYLYLLEKALEGLGLGSADMHVTDLVRRVKAIESTEESTAEEAAAERDVKQSLEASWAEAHRQPSKIE</sequence>
<dbReference type="CDD" id="cd06661">
    <property type="entry name" value="GGCT_like"/>
    <property type="match status" value="1"/>
</dbReference>
<dbReference type="InterPro" id="IPR006840">
    <property type="entry name" value="ChaC"/>
</dbReference>
<dbReference type="Pfam" id="PF04752">
    <property type="entry name" value="ChaC"/>
    <property type="match status" value="1"/>
</dbReference>
<accession>A0A9P3BR73</accession>
<protein>
    <recommendedName>
        <fullName evidence="1">glutathione-specific gamma-glutamylcyclotransferase</fullName>
        <ecNumber evidence="1">4.3.2.7</ecNumber>
    </recommendedName>
</protein>
<organism evidence="4 5">
    <name type="scientific">Aspergillus viridinutans</name>
    <dbReference type="NCBI Taxonomy" id="75553"/>
    <lineage>
        <taxon>Eukaryota</taxon>
        <taxon>Fungi</taxon>
        <taxon>Dikarya</taxon>
        <taxon>Ascomycota</taxon>
        <taxon>Pezizomycotina</taxon>
        <taxon>Eurotiomycetes</taxon>
        <taxon>Eurotiomycetidae</taxon>
        <taxon>Eurotiales</taxon>
        <taxon>Aspergillaceae</taxon>
        <taxon>Aspergillus</taxon>
        <taxon>Aspergillus subgen. Fumigati</taxon>
    </lineage>
</organism>
<name>A0A9P3BR73_ASPVI</name>
<dbReference type="GO" id="GO:0005737">
    <property type="term" value="C:cytoplasm"/>
    <property type="evidence" value="ECO:0007669"/>
    <property type="project" value="TreeGrafter"/>
</dbReference>
<dbReference type="EC" id="4.3.2.7" evidence="1"/>
<evidence type="ECO:0000256" key="3">
    <source>
        <dbReference type="SAM" id="MobiDB-lite"/>
    </source>
</evidence>
<dbReference type="InterPro" id="IPR013024">
    <property type="entry name" value="GGCT-like"/>
</dbReference>
<dbReference type="Gene3D" id="3.10.490.10">
    <property type="entry name" value="Gamma-glutamyl cyclotransferase-like"/>
    <property type="match status" value="1"/>
</dbReference>
<dbReference type="Proteomes" id="UP000710440">
    <property type="component" value="Unassembled WGS sequence"/>
</dbReference>
<reference evidence="4 5" key="1">
    <citation type="submission" date="2021-02" db="EMBL/GenBank/DDBJ databases">
        <title>Pan-genome distribution and transcriptional activeness of fungal secondary metabolism genes in Aspergillus section Fumigati.</title>
        <authorList>
            <person name="Takahashi H."/>
            <person name="Umemura M."/>
            <person name="Ninomiya A."/>
            <person name="Kusuya Y."/>
            <person name="Urayama S."/>
            <person name="Shimizu M."/>
            <person name="Watanabe A."/>
            <person name="Kamei K."/>
            <person name="Yaguchi T."/>
            <person name="Hagiwara D."/>
        </authorList>
    </citation>
    <scope>NUCLEOTIDE SEQUENCE [LARGE SCALE GENOMIC DNA]</scope>
    <source>
        <strain evidence="4 5">IFM 47045</strain>
    </source>
</reference>
<evidence type="ECO:0000256" key="2">
    <source>
        <dbReference type="ARBA" id="ARBA00023239"/>
    </source>
</evidence>
<proteinExistence type="predicted"/>
<dbReference type="AlphaFoldDB" id="A0A9P3BR73"/>
<gene>
    <name evidence="4" type="ORF">Aspvir_005343</name>
</gene>
<dbReference type="GeneID" id="66933325"/>
<dbReference type="OrthoDB" id="1933483at2759"/>
<dbReference type="EMBL" id="BOPL01000003">
    <property type="protein sequence ID" value="GIK01310.1"/>
    <property type="molecule type" value="Genomic_DNA"/>
</dbReference>
<dbReference type="FunFam" id="3.10.490.10:FF:000027">
    <property type="entry name" value="Gamma-glutamylcyclotransferase"/>
    <property type="match status" value="1"/>
</dbReference>
<keyword evidence="2" id="KW-0456">Lyase</keyword>
<evidence type="ECO:0000313" key="5">
    <source>
        <dbReference type="Proteomes" id="UP000710440"/>
    </source>
</evidence>
<evidence type="ECO:0000256" key="1">
    <source>
        <dbReference type="ARBA" id="ARBA00012344"/>
    </source>
</evidence>
<dbReference type="RefSeq" id="XP_043124496.1">
    <property type="nucleotide sequence ID" value="XM_043268561.1"/>
</dbReference>
<evidence type="ECO:0000313" key="4">
    <source>
        <dbReference type="EMBL" id="GIK01310.1"/>
    </source>
</evidence>
<comment type="caution">
    <text evidence="4">The sequence shown here is derived from an EMBL/GenBank/DDBJ whole genome shotgun (WGS) entry which is preliminary data.</text>
</comment>
<dbReference type="GO" id="GO:0006751">
    <property type="term" value="P:glutathione catabolic process"/>
    <property type="evidence" value="ECO:0007669"/>
    <property type="project" value="InterPro"/>
</dbReference>
<dbReference type="PANTHER" id="PTHR12192:SF2">
    <property type="entry name" value="GLUTATHIONE-SPECIFIC GAMMA-GLUTAMYLCYCLOTRANSFERASE 2"/>
    <property type="match status" value="1"/>
</dbReference>